<feature type="binding site" evidence="14">
    <location>
        <position position="64"/>
    </location>
    <ligand>
        <name>Fe cation</name>
        <dbReference type="ChEBI" id="CHEBI:24875"/>
    </ligand>
</feature>
<protein>
    <recommendedName>
        <fullName evidence="10">Uptake hydrogenase large subunit</fullName>
        <ecNumber evidence="5">1.12.99.6</ecNumber>
    </recommendedName>
    <alternativeName>
        <fullName evidence="12">Hydrogenlyase</fullName>
    </alternativeName>
    <alternativeName>
        <fullName evidence="11">Membrane-bound hydrogenase large subunit</fullName>
    </alternativeName>
</protein>
<keyword evidence="6 14" id="KW-0533">Nickel</keyword>
<dbReference type="EC" id="1.12.99.6" evidence="5"/>
<evidence type="ECO:0000256" key="6">
    <source>
        <dbReference type="ARBA" id="ARBA00022596"/>
    </source>
</evidence>
<evidence type="ECO:0000256" key="12">
    <source>
        <dbReference type="ARBA" id="ARBA00042683"/>
    </source>
</evidence>
<dbReference type="InterPro" id="IPR050867">
    <property type="entry name" value="NiFe/NiFeSe_hydrgnase_LSU"/>
</dbReference>
<evidence type="ECO:0000256" key="3">
    <source>
        <dbReference type="ARBA" id="ARBA00009292"/>
    </source>
</evidence>
<dbReference type="SUPFAM" id="SSF56762">
    <property type="entry name" value="HydB/Nqo4-like"/>
    <property type="match status" value="1"/>
</dbReference>
<organism evidence="16 17">
    <name type="scientific">Telmatospirillum siberiense</name>
    <dbReference type="NCBI Taxonomy" id="382514"/>
    <lineage>
        <taxon>Bacteria</taxon>
        <taxon>Pseudomonadati</taxon>
        <taxon>Pseudomonadota</taxon>
        <taxon>Alphaproteobacteria</taxon>
        <taxon>Rhodospirillales</taxon>
        <taxon>Rhodospirillaceae</taxon>
        <taxon>Telmatospirillum</taxon>
    </lineage>
</organism>
<comment type="catalytic activity">
    <reaction evidence="13">
        <text>H2 + A = AH2</text>
        <dbReference type="Rhea" id="RHEA:12116"/>
        <dbReference type="ChEBI" id="CHEBI:13193"/>
        <dbReference type="ChEBI" id="CHEBI:17499"/>
        <dbReference type="ChEBI" id="CHEBI:18276"/>
        <dbReference type="EC" id="1.12.99.6"/>
    </reaction>
</comment>
<dbReference type="GO" id="GO:0008901">
    <property type="term" value="F:ferredoxin hydrogenase activity"/>
    <property type="evidence" value="ECO:0007669"/>
    <property type="project" value="InterPro"/>
</dbReference>
<evidence type="ECO:0000256" key="1">
    <source>
        <dbReference type="ARBA" id="ARBA00001967"/>
    </source>
</evidence>
<evidence type="ECO:0000256" key="11">
    <source>
        <dbReference type="ARBA" id="ARBA00041237"/>
    </source>
</evidence>
<keyword evidence="14" id="KW-0408">Iron</keyword>
<dbReference type="OrthoDB" id="9761717at2"/>
<evidence type="ECO:0000256" key="8">
    <source>
        <dbReference type="ARBA" id="ARBA00023002"/>
    </source>
</evidence>
<dbReference type="GO" id="GO:0005886">
    <property type="term" value="C:plasma membrane"/>
    <property type="evidence" value="ECO:0007669"/>
    <property type="project" value="UniProtKB-SubCell"/>
</dbReference>
<dbReference type="EMBL" id="PIUM01000023">
    <property type="protein sequence ID" value="PKU23110.1"/>
    <property type="molecule type" value="Genomic_DNA"/>
</dbReference>
<evidence type="ECO:0000256" key="5">
    <source>
        <dbReference type="ARBA" id="ARBA00012082"/>
    </source>
</evidence>
<reference evidence="17" key="1">
    <citation type="submission" date="2017-12" db="EMBL/GenBank/DDBJ databases">
        <title>Draft genome sequence of Telmatospirillum siberiense 26-4b1T, an acidotolerant peatland alphaproteobacterium potentially involved in sulfur cycling.</title>
        <authorList>
            <person name="Hausmann B."/>
            <person name="Pjevac P."/>
            <person name="Schreck K."/>
            <person name="Herbold C.W."/>
            <person name="Daims H."/>
            <person name="Wagner M."/>
            <person name="Pester M."/>
            <person name="Loy A."/>
        </authorList>
    </citation>
    <scope>NUCLEOTIDE SEQUENCE [LARGE SCALE GENOMIC DNA]</scope>
    <source>
        <strain evidence="17">26-4b1</strain>
    </source>
</reference>
<comment type="cofactor">
    <cofactor evidence="1 14">
        <name>Ni(2+)</name>
        <dbReference type="ChEBI" id="CHEBI:49786"/>
    </cofactor>
</comment>
<dbReference type="FunFam" id="1.10.645.10:FF:000002">
    <property type="entry name" value="Hydrogenase 2 large subunit"/>
    <property type="match status" value="1"/>
</dbReference>
<comment type="similarity">
    <text evidence="3 15">Belongs to the [NiFe]/[NiFeSe] hydrogenase large subunit family.</text>
</comment>
<dbReference type="AlphaFoldDB" id="A0A2N3PRT4"/>
<keyword evidence="14" id="KW-0460">Magnesium</keyword>
<feature type="binding site" evidence="14">
    <location>
        <position position="61"/>
    </location>
    <ligand>
        <name>Ni(2+)</name>
        <dbReference type="ChEBI" id="CHEBI:49786"/>
    </ligand>
</feature>
<gene>
    <name evidence="16" type="ORF">CWS72_17915</name>
</gene>
<sequence length="569" mass="62190">MATRITIDPITRIEGHLRVDVNVENGKVNRAWSSGQMWRGIEQIVLGRDPRDAWTIVQRICGVCTTVHAMASVRSVEDALKLEVPLNAQYIRNMIMNAHSIHDHIVHFYHLSALDWVDVVSALKADPAKAAQLAESLSDWEGNSRHVMADVQNRLKTFVGSGQLGVFTNGYWGHPAMKLPPEVNLMAVAHYLQALEVQRYANKIVATLGSKTPHIQNLAVGGVSNPISTDSQSVLTVERLLLIKEMMDKLGSFIRNCYQVDVAAVGAFYSDWTAIGAGVTDYLSVPDMPIDTKCTKFMTPGGFIKGGDLSTYKPITSYADSYFRDGVAESVKHSWYKYSAGAGALHPWKGETTPAYTDFQDDGKYSWVKSPTFYGKPAQVGPLANVLCGVAAGHQPTISHLNRMIDTVSQLSGTKLPISALHSTIGRHAARAVRCGVVYESLQANWQALMENIAKGDVATFNKPVFPKGEIMGVGLHEAPRGVLSHWSVIKDGKIANYQAVVPTTWLAAPRGEDEAVGPYEASLLNTPVADPERPLEVLRTVHSFDPCLACAVHLTDKENKTVVQVKAL</sequence>
<evidence type="ECO:0000256" key="4">
    <source>
        <dbReference type="ARBA" id="ARBA00011771"/>
    </source>
</evidence>
<feature type="binding site" evidence="14">
    <location>
        <position position="42"/>
    </location>
    <ligand>
        <name>Mg(2+)</name>
        <dbReference type="ChEBI" id="CHEBI:18420"/>
    </ligand>
</feature>
<evidence type="ECO:0000256" key="10">
    <source>
        <dbReference type="ARBA" id="ARBA00040803"/>
    </source>
</evidence>
<comment type="function">
    <text evidence="9">This enzyme recycles the H(2) produced by nitrogenase to increase the production of ATP and to protect nitrogenase against inhibition or damage by O(2) under carbon- or phosphate-limited conditions.</text>
</comment>
<keyword evidence="17" id="KW-1185">Reference proteome</keyword>
<dbReference type="RefSeq" id="WP_101252009.1">
    <property type="nucleotide sequence ID" value="NZ_PIUM01000023.1"/>
</dbReference>
<keyword evidence="8 15" id="KW-0560">Oxidoreductase</keyword>
<accession>A0A2N3PRT4</accession>
<feature type="binding site" evidence="14">
    <location>
        <position position="554"/>
    </location>
    <ligand>
        <name>Mg(2+)</name>
        <dbReference type="ChEBI" id="CHEBI:18420"/>
    </ligand>
</feature>
<dbReference type="InterPro" id="IPR001501">
    <property type="entry name" value="Ni-dep_hyd_lsu"/>
</dbReference>
<comment type="subcellular location">
    <subcellularLocation>
        <location evidence="2">Cell membrane</location>
        <topology evidence="2">Peripheral membrane protein</topology>
    </subcellularLocation>
</comment>
<dbReference type="PROSITE" id="PS00508">
    <property type="entry name" value="NI_HGENASE_L_2"/>
    <property type="match status" value="1"/>
</dbReference>
<dbReference type="Proteomes" id="UP000233293">
    <property type="component" value="Unassembled WGS sequence"/>
</dbReference>
<dbReference type="PROSITE" id="PS00507">
    <property type="entry name" value="NI_HGENASE_L_1"/>
    <property type="match status" value="1"/>
</dbReference>
<dbReference type="GO" id="GO:0016151">
    <property type="term" value="F:nickel cation binding"/>
    <property type="evidence" value="ECO:0007669"/>
    <property type="project" value="InterPro"/>
</dbReference>
<feature type="binding site" evidence="14">
    <location>
        <position position="548"/>
    </location>
    <ligand>
        <name>Ni(2+)</name>
        <dbReference type="ChEBI" id="CHEBI:49786"/>
    </ligand>
</feature>
<comment type="subunit">
    <text evidence="4">Heterodimer of a large and a small subunit.</text>
</comment>
<evidence type="ECO:0000313" key="16">
    <source>
        <dbReference type="EMBL" id="PKU23110.1"/>
    </source>
</evidence>
<dbReference type="InterPro" id="IPR029014">
    <property type="entry name" value="NiFe-Hase_large"/>
</dbReference>
<evidence type="ECO:0000256" key="7">
    <source>
        <dbReference type="ARBA" id="ARBA00022723"/>
    </source>
</evidence>
<dbReference type="InterPro" id="IPR018194">
    <property type="entry name" value="Ni-dep_hyd_lsu_Ni_BS"/>
</dbReference>
<keyword evidence="7 14" id="KW-0479">Metal-binding</keyword>
<proteinExistence type="inferred from homology"/>
<dbReference type="PANTHER" id="PTHR42958:SF1">
    <property type="entry name" value="HYDROGENASE-2 LARGE CHAIN"/>
    <property type="match status" value="1"/>
</dbReference>
<feature type="binding site" evidence="14">
    <location>
        <position position="64"/>
    </location>
    <ligand>
        <name>Ni(2+)</name>
        <dbReference type="ChEBI" id="CHEBI:49786"/>
    </ligand>
</feature>
<comment type="cofactor">
    <cofactor evidence="14">
        <name>Fe cation</name>
        <dbReference type="ChEBI" id="CHEBI:24875"/>
    </cofactor>
</comment>
<evidence type="ECO:0000256" key="9">
    <source>
        <dbReference type="ARBA" id="ARBA00037655"/>
    </source>
</evidence>
<feature type="binding site" evidence="14">
    <location>
        <position position="551"/>
    </location>
    <ligand>
        <name>Fe cation</name>
        <dbReference type="ChEBI" id="CHEBI:24875"/>
    </ligand>
</feature>
<evidence type="ECO:0000256" key="2">
    <source>
        <dbReference type="ARBA" id="ARBA00004202"/>
    </source>
</evidence>
<dbReference type="Gene3D" id="1.10.645.10">
    <property type="entry name" value="Cytochrome-c3 Hydrogenase, chain B"/>
    <property type="match status" value="1"/>
</dbReference>
<dbReference type="Pfam" id="PF00374">
    <property type="entry name" value="NiFeSe_Hases"/>
    <property type="match status" value="1"/>
</dbReference>
<comment type="caution">
    <text evidence="16">The sequence shown here is derived from an EMBL/GenBank/DDBJ whole genome shotgun (WGS) entry which is preliminary data.</text>
</comment>
<evidence type="ECO:0000313" key="17">
    <source>
        <dbReference type="Proteomes" id="UP000233293"/>
    </source>
</evidence>
<evidence type="ECO:0000256" key="13">
    <source>
        <dbReference type="ARBA" id="ARBA00048757"/>
    </source>
</evidence>
<name>A0A2N3PRT4_9PROT</name>
<evidence type="ECO:0000256" key="15">
    <source>
        <dbReference type="RuleBase" id="RU003896"/>
    </source>
</evidence>
<evidence type="ECO:0000256" key="14">
    <source>
        <dbReference type="PIRSR" id="PIRSR601501-1"/>
    </source>
</evidence>
<dbReference type="GO" id="GO:0033748">
    <property type="term" value="F:hydrogenase (acceptor) activity"/>
    <property type="evidence" value="ECO:0007669"/>
    <property type="project" value="UniProtKB-EC"/>
</dbReference>
<dbReference type="PANTHER" id="PTHR42958">
    <property type="entry name" value="HYDROGENASE-2 LARGE CHAIN"/>
    <property type="match status" value="1"/>
</dbReference>